<dbReference type="EMBL" id="JAACJJ010000028">
    <property type="protein sequence ID" value="KAF5321569.1"/>
    <property type="molecule type" value="Genomic_DNA"/>
</dbReference>
<feature type="region of interest" description="Disordered" evidence="1">
    <location>
        <begin position="408"/>
        <end position="496"/>
    </location>
</feature>
<gene>
    <name evidence="3" type="ORF">D9619_000097</name>
</gene>
<accession>A0A8H5F2S9</accession>
<dbReference type="Proteomes" id="UP000567179">
    <property type="component" value="Unassembled WGS sequence"/>
</dbReference>
<organism evidence="3 4">
    <name type="scientific">Psilocybe cf. subviscida</name>
    <dbReference type="NCBI Taxonomy" id="2480587"/>
    <lineage>
        <taxon>Eukaryota</taxon>
        <taxon>Fungi</taxon>
        <taxon>Dikarya</taxon>
        <taxon>Basidiomycota</taxon>
        <taxon>Agaricomycotina</taxon>
        <taxon>Agaricomycetes</taxon>
        <taxon>Agaricomycetidae</taxon>
        <taxon>Agaricales</taxon>
        <taxon>Agaricineae</taxon>
        <taxon>Strophariaceae</taxon>
        <taxon>Psilocybe</taxon>
    </lineage>
</organism>
<feature type="region of interest" description="Disordered" evidence="1">
    <location>
        <begin position="513"/>
        <end position="534"/>
    </location>
</feature>
<feature type="region of interest" description="Disordered" evidence="1">
    <location>
        <begin position="373"/>
        <end position="396"/>
    </location>
</feature>
<protein>
    <recommendedName>
        <fullName evidence="5">DUF4203 domain-containing protein</fullName>
    </recommendedName>
</protein>
<keyword evidence="2" id="KW-0472">Membrane</keyword>
<feature type="compositionally biased region" description="Low complexity" evidence="1">
    <location>
        <begin position="687"/>
        <end position="697"/>
    </location>
</feature>
<feature type="compositionally biased region" description="Basic residues" evidence="1">
    <location>
        <begin position="409"/>
        <end position="418"/>
    </location>
</feature>
<keyword evidence="4" id="KW-1185">Reference proteome</keyword>
<feature type="compositionally biased region" description="Low complexity" evidence="1">
    <location>
        <begin position="523"/>
        <end position="532"/>
    </location>
</feature>
<feature type="compositionally biased region" description="Basic and acidic residues" evidence="1">
    <location>
        <begin position="463"/>
        <end position="476"/>
    </location>
</feature>
<keyword evidence="2" id="KW-0812">Transmembrane</keyword>
<evidence type="ECO:0000313" key="3">
    <source>
        <dbReference type="EMBL" id="KAF5321569.1"/>
    </source>
</evidence>
<feature type="transmembrane region" description="Helical" evidence="2">
    <location>
        <begin position="220"/>
        <end position="239"/>
    </location>
</feature>
<feature type="transmembrane region" description="Helical" evidence="2">
    <location>
        <begin position="20"/>
        <end position="42"/>
    </location>
</feature>
<feature type="region of interest" description="Disordered" evidence="1">
    <location>
        <begin position="678"/>
        <end position="750"/>
    </location>
</feature>
<reference evidence="3 4" key="1">
    <citation type="journal article" date="2020" name="ISME J.">
        <title>Uncovering the hidden diversity of litter-decomposition mechanisms in mushroom-forming fungi.</title>
        <authorList>
            <person name="Floudas D."/>
            <person name="Bentzer J."/>
            <person name="Ahren D."/>
            <person name="Johansson T."/>
            <person name="Persson P."/>
            <person name="Tunlid A."/>
        </authorList>
    </citation>
    <scope>NUCLEOTIDE SEQUENCE [LARGE SCALE GENOMIC DNA]</scope>
    <source>
        <strain evidence="3 4">CBS 101986</strain>
    </source>
</reference>
<feature type="transmembrane region" description="Helical" evidence="2">
    <location>
        <begin position="176"/>
        <end position="199"/>
    </location>
</feature>
<keyword evidence="2" id="KW-1133">Transmembrane helix</keyword>
<sequence>MGAAKLSQLTSLLMPTPYLLAYALPLLLISLLLTFSGTFLILDRSRSFPPAANGERSSTKGYNSLAPGRFPTFEKMKMKKGSINYHLEGGVGGLAGGFCFGVHFATALSLIIPGTTSSATLSAPAFCAVWVLSAIVFTALGGRWRVAGVLLLGISGGTLLALAICIITHPSLTARVILTGLFLPLLTVPLLLLTIFSAYAGSSLSLTRACDLLFHPMLRVCSASTGAFGIICSVALLLSPKQEGWANAWERLFLSSSPLADKYGDVSLPGTVGSGGRVVWGGGQEAGLSTAFVIFMLGGIAGDWALRRWIGGCPDQKWDAYLASYAASLPNNPDRAGTFEPPKSWWDRFFSSSSKSGKDILFPSETDMMKTALHGPSIPPPVISRSDSMLKQEKSSFELTRVPTGVERLKKKRGRRNTVWRVANGVSEDSGSNGERKGRKGRKPVKFGTPASSSSSDDDDELDKGGARRSHGDDAPKPAIARRFHSSSSTPTLVDAAPPSKLKYAVGRPKFSPRISSHDYALSTPSTSTSTPNDARLEFMPVLDYDTEIAQLKGRFGRTQTTVSPNGEVLDYSDFESETEQILAGRQQRPLSDPRRQYAGGVAKLARSPSARVEEWTPAFLARHASAASAKVTVPRMSEDAVLTPPPRPAPVPATPSLVRALDRLAAAQREAFGLAQGAPTEHGMGAEPASAASGASSDEDEYDDSQGKEPGGNAGETLALNVGKRQPRVVRAPRWEEFWRDVSGKAARS</sequence>
<dbReference type="OrthoDB" id="3364886at2759"/>
<evidence type="ECO:0000256" key="2">
    <source>
        <dbReference type="SAM" id="Phobius"/>
    </source>
</evidence>
<feature type="compositionally biased region" description="Basic and acidic residues" evidence="1">
    <location>
        <begin position="734"/>
        <end position="744"/>
    </location>
</feature>
<evidence type="ECO:0000256" key="1">
    <source>
        <dbReference type="SAM" id="MobiDB-lite"/>
    </source>
</evidence>
<evidence type="ECO:0008006" key="5">
    <source>
        <dbReference type="Google" id="ProtNLM"/>
    </source>
</evidence>
<proteinExistence type="predicted"/>
<dbReference type="AlphaFoldDB" id="A0A8H5F2S9"/>
<feature type="transmembrane region" description="Helical" evidence="2">
    <location>
        <begin position="85"/>
        <end position="112"/>
    </location>
</feature>
<name>A0A8H5F2S9_9AGAR</name>
<evidence type="ECO:0000313" key="4">
    <source>
        <dbReference type="Proteomes" id="UP000567179"/>
    </source>
</evidence>
<feature type="transmembrane region" description="Helical" evidence="2">
    <location>
        <begin position="118"/>
        <end position="140"/>
    </location>
</feature>
<comment type="caution">
    <text evidence="3">The sequence shown here is derived from an EMBL/GenBank/DDBJ whole genome shotgun (WGS) entry which is preliminary data.</text>
</comment>
<feature type="transmembrane region" description="Helical" evidence="2">
    <location>
        <begin position="147"/>
        <end position="170"/>
    </location>
</feature>